<dbReference type="SMART" id="SM00028">
    <property type="entry name" value="TPR"/>
    <property type="match status" value="6"/>
</dbReference>
<keyword evidence="2" id="KW-0802">TPR repeat</keyword>
<dbReference type="InterPro" id="IPR011990">
    <property type="entry name" value="TPR-like_helical_dom_sf"/>
</dbReference>
<dbReference type="Gene3D" id="1.25.40.10">
    <property type="entry name" value="Tetratricopeptide repeat domain"/>
    <property type="match status" value="3"/>
</dbReference>
<dbReference type="PROSITE" id="PS50005">
    <property type="entry name" value="TPR"/>
    <property type="match status" value="2"/>
</dbReference>
<dbReference type="Gene3D" id="3.40.50.300">
    <property type="entry name" value="P-loop containing nucleotide triphosphate hydrolases"/>
    <property type="match status" value="1"/>
</dbReference>
<feature type="repeat" description="TPR" evidence="2">
    <location>
        <begin position="147"/>
        <end position="180"/>
    </location>
</feature>
<name>A0A9X1QM79_9SPHN</name>
<gene>
    <name evidence="3" type="ORF">LVY65_12905</name>
</gene>
<dbReference type="InterPro" id="IPR027417">
    <property type="entry name" value="P-loop_NTPase"/>
</dbReference>
<dbReference type="GO" id="GO:0008476">
    <property type="term" value="F:protein-tyrosine sulfotransferase activity"/>
    <property type="evidence" value="ECO:0007669"/>
    <property type="project" value="InterPro"/>
</dbReference>
<organism evidence="3 4">
    <name type="scientific">Sphingomonas cremea</name>
    <dbReference type="NCBI Taxonomy" id="2904799"/>
    <lineage>
        <taxon>Bacteria</taxon>
        <taxon>Pseudomonadati</taxon>
        <taxon>Pseudomonadota</taxon>
        <taxon>Alphaproteobacteria</taxon>
        <taxon>Sphingomonadales</taxon>
        <taxon>Sphingomonadaceae</taxon>
        <taxon>Sphingomonas</taxon>
    </lineage>
</organism>
<dbReference type="InterPro" id="IPR019734">
    <property type="entry name" value="TPR_rpt"/>
</dbReference>
<evidence type="ECO:0000313" key="4">
    <source>
        <dbReference type="Proteomes" id="UP001139410"/>
    </source>
</evidence>
<reference evidence="3" key="1">
    <citation type="submission" date="2022-01" db="EMBL/GenBank/DDBJ databases">
        <authorList>
            <person name="Jo J.-H."/>
            <person name="Im W.-T."/>
        </authorList>
    </citation>
    <scope>NUCLEOTIDE SEQUENCE</scope>
    <source>
        <strain evidence="3">G124</strain>
    </source>
</reference>
<keyword evidence="4" id="KW-1185">Reference proteome</keyword>
<dbReference type="InterPro" id="IPR026634">
    <property type="entry name" value="TPST-like"/>
</dbReference>
<evidence type="ECO:0000313" key="3">
    <source>
        <dbReference type="EMBL" id="MCF2515955.1"/>
    </source>
</evidence>
<proteinExistence type="predicted"/>
<dbReference type="PANTHER" id="PTHR12788:SF10">
    <property type="entry name" value="PROTEIN-TYROSINE SULFOTRANSFERASE"/>
    <property type="match status" value="1"/>
</dbReference>
<dbReference type="Pfam" id="PF13432">
    <property type="entry name" value="TPR_16"/>
    <property type="match status" value="1"/>
</dbReference>
<feature type="repeat" description="TPR" evidence="2">
    <location>
        <begin position="45"/>
        <end position="78"/>
    </location>
</feature>
<keyword evidence="1" id="KW-0808">Transferase</keyword>
<evidence type="ECO:0000256" key="1">
    <source>
        <dbReference type="ARBA" id="ARBA00022679"/>
    </source>
</evidence>
<evidence type="ECO:0000256" key="2">
    <source>
        <dbReference type="PROSITE-ProRule" id="PRU00339"/>
    </source>
</evidence>
<dbReference type="SUPFAM" id="SSF48452">
    <property type="entry name" value="TPR-like"/>
    <property type="match status" value="2"/>
</dbReference>
<dbReference type="AlphaFoldDB" id="A0A9X1QM79"/>
<comment type="caution">
    <text evidence="3">The sequence shown here is derived from an EMBL/GenBank/DDBJ whole genome shotgun (WGS) entry which is preliminary data.</text>
</comment>
<dbReference type="Pfam" id="PF13469">
    <property type="entry name" value="Sulfotransfer_3"/>
    <property type="match status" value="1"/>
</dbReference>
<sequence>MTTTSTLDVQTTDAIRQALGAASRGMHTEACQIGERALAAGGDIAALNAMLGMLYTRTGNLDRAVQHLGAAHRERPKDPVVANNLVDVLVQLDRKREALEILTDELIAADRGNQLLKIRGFLAQMLDEFDLAIRSYEQVVAKEPEDCESWNNLGNARRGLEDFEGSVEALRRATDLAPDSDAIRLNFATALIQAGDWDEAEVQLRRMAADFPDDPNPLRELHSLLKQEGRDNEALEAVEAAIERAPEDIGLLLGLASHLSYMLNSVAAEAAYRRVLKLDPDNALAYLGLAVCFDLTNRTEELAALVPQAEEQGVGSNALNFIRAYDHRRAKRFAEGLAAMEQVPSDLETARRSHLMGQLLEGVGRYDEAFESYTQMNELMINDAPRPRERAAAYRNLLQVRREAMTQEWVDRWKPEAKKDPRPAPVFLLGFPRSGTTLLDTMLMGHPSIEVLEEEPTLHKAFELFSNYEDIPVATDEQIQAARDAYFETAAARTPLKPGNLLVDKNPLATNAIPFIRRLFPDARIILALRHPCDVLLSCYVTNFRLNDGMANFVQLDTAAELYDLTFSYFERVQELMPTPTHVVSYENVVADQHRELRALFDFLELDWHDAVLDHQSTARGRGRIKTASYAQVVEPIYKRSSGRWQNYRKHLEPIFPVIGPWVEKFGYSLDEPASNAADKGQ</sequence>
<dbReference type="SUPFAM" id="SSF52540">
    <property type="entry name" value="P-loop containing nucleoside triphosphate hydrolases"/>
    <property type="match status" value="1"/>
</dbReference>
<dbReference type="PANTHER" id="PTHR12788">
    <property type="entry name" value="PROTEIN-TYROSINE SULFOTRANSFERASE 2"/>
    <property type="match status" value="1"/>
</dbReference>
<dbReference type="Proteomes" id="UP001139410">
    <property type="component" value="Unassembled WGS sequence"/>
</dbReference>
<dbReference type="Pfam" id="PF14559">
    <property type="entry name" value="TPR_19"/>
    <property type="match status" value="1"/>
</dbReference>
<dbReference type="EMBL" id="JAKFGM010000003">
    <property type="protein sequence ID" value="MCF2515955.1"/>
    <property type="molecule type" value="Genomic_DNA"/>
</dbReference>
<accession>A0A9X1QM79</accession>
<dbReference type="RefSeq" id="WP_235068658.1">
    <property type="nucleotide sequence ID" value="NZ_JAKFGM010000003.1"/>
</dbReference>
<protein>
    <submittedName>
        <fullName evidence="3">Sulfotransferase</fullName>
    </submittedName>
</protein>